<sequence length="327" mass="36769">MSNTGTTQSLSSETLSTAAKMLYAFMSILDPTNMSQAILKDALEKDLLTHLQAPNRPRAIRPFDSVKEQLVCHGFVHQDKLTETLQMYTSVAESVLEIRTVGPWKSSPSYDREIASHVWTLQKAFGDTIEDTNDALGKDRKTAMLFLRYAKFALFAGQMDKCRRVALLAKCVFAFLRSRVNDSRYSLSIVECDHAISVALMHTTPSNTLNYAEKSLAGLAQLEATSENHTQEYALAKARAYNQQGLCQVLANSERQEIISSFESSIRISVTTDQTLFRGALPATNLARYYILEESPRRAEEVLETHGWVQQAQNIGEEDDMMLFFEE</sequence>
<dbReference type="AlphaFoldDB" id="A0A6A6NVX0"/>
<protein>
    <submittedName>
        <fullName evidence="1">Uncharacterized protein</fullName>
    </submittedName>
</protein>
<dbReference type="EMBL" id="MU001685">
    <property type="protein sequence ID" value="KAF2455920.1"/>
    <property type="molecule type" value="Genomic_DNA"/>
</dbReference>
<keyword evidence="2" id="KW-1185">Reference proteome</keyword>
<accession>A0A6A6NVX0</accession>
<evidence type="ECO:0000313" key="2">
    <source>
        <dbReference type="Proteomes" id="UP000799766"/>
    </source>
</evidence>
<evidence type="ECO:0000313" key="1">
    <source>
        <dbReference type="EMBL" id="KAF2455920.1"/>
    </source>
</evidence>
<gene>
    <name evidence="1" type="ORF">BDY21DRAFT_365137</name>
</gene>
<dbReference type="Proteomes" id="UP000799766">
    <property type="component" value="Unassembled WGS sequence"/>
</dbReference>
<name>A0A6A6NVX0_9PEZI</name>
<reference evidence="1" key="1">
    <citation type="journal article" date="2020" name="Stud. Mycol.">
        <title>101 Dothideomycetes genomes: a test case for predicting lifestyles and emergence of pathogens.</title>
        <authorList>
            <person name="Haridas S."/>
            <person name="Albert R."/>
            <person name="Binder M."/>
            <person name="Bloem J."/>
            <person name="Labutti K."/>
            <person name="Salamov A."/>
            <person name="Andreopoulos B."/>
            <person name="Baker S."/>
            <person name="Barry K."/>
            <person name="Bills G."/>
            <person name="Bluhm B."/>
            <person name="Cannon C."/>
            <person name="Castanera R."/>
            <person name="Culley D."/>
            <person name="Daum C."/>
            <person name="Ezra D."/>
            <person name="Gonzalez J."/>
            <person name="Henrissat B."/>
            <person name="Kuo A."/>
            <person name="Liang C."/>
            <person name="Lipzen A."/>
            <person name="Lutzoni F."/>
            <person name="Magnuson J."/>
            <person name="Mondo S."/>
            <person name="Nolan M."/>
            <person name="Ohm R."/>
            <person name="Pangilinan J."/>
            <person name="Park H.-J."/>
            <person name="Ramirez L."/>
            <person name="Alfaro M."/>
            <person name="Sun H."/>
            <person name="Tritt A."/>
            <person name="Yoshinaga Y."/>
            <person name="Zwiers L.-H."/>
            <person name="Turgeon B."/>
            <person name="Goodwin S."/>
            <person name="Spatafora J."/>
            <person name="Crous P."/>
            <person name="Grigoriev I."/>
        </authorList>
    </citation>
    <scope>NUCLEOTIDE SEQUENCE</scope>
    <source>
        <strain evidence="1">ATCC 16933</strain>
    </source>
</reference>
<organism evidence="1 2">
    <name type="scientific">Lineolata rhizophorae</name>
    <dbReference type="NCBI Taxonomy" id="578093"/>
    <lineage>
        <taxon>Eukaryota</taxon>
        <taxon>Fungi</taxon>
        <taxon>Dikarya</taxon>
        <taxon>Ascomycota</taxon>
        <taxon>Pezizomycotina</taxon>
        <taxon>Dothideomycetes</taxon>
        <taxon>Dothideomycetes incertae sedis</taxon>
        <taxon>Lineolatales</taxon>
        <taxon>Lineolataceae</taxon>
        <taxon>Lineolata</taxon>
    </lineage>
</organism>
<proteinExistence type="predicted"/>